<dbReference type="InterPro" id="IPR045177">
    <property type="entry name" value="FDM1-5/IDN2"/>
</dbReference>
<evidence type="ECO:0000313" key="4">
    <source>
        <dbReference type="Proteomes" id="UP001237642"/>
    </source>
</evidence>
<reference evidence="3" key="1">
    <citation type="submission" date="2023-02" db="EMBL/GenBank/DDBJ databases">
        <title>Genome of toxic invasive species Heracleum sosnowskyi carries increased number of genes despite the absence of recent whole-genome duplications.</title>
        <authorList>
            <person name="Schelkunov M."/>
            <person name="Shtratnikova V."/>
            <person name="Makarenko M."/>
            <person name="Klepikova A."/>
            <person name="Omelchenko D."/>
            <person name="Novikova G."/>
            <person name="Obukhova E."/>
            <person name="Bogdanov V."/>
            <person name="Penin A."/>
            <person name="Logacheva M."/>
        </authorList>
    </citation>
    <scope>NUCLEOTIDE SEQUENCE</scope>
    <source>
        <strain evidence="3">Hsosn_3</strain>
        <tissue evidence="3">Leaf</tissue>
    </source>
</reference>
<dbReference type="InterPro" id="IPR038588">
    <property type="entry name" value="XS_domain_sf"/>
</dbReference>
<dbReference type="Pfam" id="PF03468">
    <property type="entry name" value="XS"/>
    <property type="match status" value="1"/>
</dbReference>
<dbReference type="GO" id="GO:0080188">
    <property type="term" value="P:gene silencing by siRNA-directed DNA methylation"/>
    <property type="evidence" value="ECO:0007669"/>
    <property type="project" value="InterPro"/>
</dbReference>
<dbReference type="PANTHER" id="PTHR21596">
    <property type="entry name" value="RIBONUCLEASE P SUBUNIT P38"/>
    <property type="match status" value="1"/>
</dbReference>
<protein>
    <submittedName>
        <fullName evidence="3">Factor of DNA methylation like</fullName>
    </submittedName>
</protein>
<comment type="caution">
    <text evidence="3">The sequence shown here is derived from an EMBL/GenBank/DDBJ whole genome shotgun (WGS) entry which is preliminary data.</text>
</comment>
<evidence type="ECO:0000313" key="3">
    <source>
        <dbReference type="EMBL" id="KAK1375698.1"/>
    </source>
</evidence>
<organism evidence="3 4">
    <name type="scientific">Heracleum sosnowskyi</name>
    <dbReference type="NCBI Taxonomy" id="360622"/>
    <lineage>
        <taxon>Eukaryota</taxon>
        <taxon>Viridiplantae</taxon>
        <taxon>Streptophyta</taxon>
        <taxon>Embryophyta</taxon>
        <taxon>Tracheophyta</taxon>
        <taxon>Spermatophyta</taxon>
        <taxon>Magnoliopsida</taxon>
        <taxon>eudicotyledons</taxon>
        <taxon>Gunneridae</taxon>
        <taxon>Pentapetalae</taxon>
        <taxon>asterids</taxon>
        <taxon>campanulids</taxon>
        <taxon>Apiales</taxon>
        <taxon>Apiaceae</taxon>
        <taxon>Apioideae</taxon>
        <taxon>apioid superclade</taxon>
        <taxon>Tordylieae</taxon>
        <taxon>Tordyliinae</taxon>
        <taxon>Heracleum</taxon>
    </lineage>
</organism>
<name>A0AAD8HZ32_9APIA</name>
<reference evidence="3" key="2">
    <citation type="submission" date="2023-05" db="EMBL/GenBank/DDBJ databases">
        <authorList>
            <person name="Schelkunov M.I."/>
        </authorList>
    </citation>
    <scope>NUCLEOTIDE SEQUENCE</scope>
    <source>
        <strain evidence="3">Hsosn_3</strain>
        <tissue evidence="3">Leaf</tissue>
    </source>
</reference>
<dbReference type="Proteomes" id="UP001237642">
    <property type="component" value="Unassembled WGS sequence"/>
</dbReference>
<accession>A0AAD8HZ32</accession>
<dbReference type="AlphaFoldDB" id="A0AAD8HZ32"/>
<dbReference type="Gene3D" id="3.30.70.2890">
    <property type="entry name" value="XS domain"/>
    <property type="match status" value="1"/>
</dbReference>
<keyword evidence="1" id="KW-0175">Coiled coil</keyword>
<proteinExistence type="predicted"/>
<evidence type="ECO:0000256" key="1">
    <source>
        <dbReference type="SAM" id="Coils"/>
    </source>
</evidence>
<evidence type="ECO:0000259" key="2">
    <source>
        <dbReference type="Pfam" id="PF03468"/>
    </source>
</evidence>
<keyword evidence="4" id="KW-1185">Reference proteome</keyword>
<dbReference type="InterPro" id="IPR005380">
    <property type="entry name" value="XS_domain"/>
</dbReference>
<gene>
    <name evidence="3" type="ORF">POM88_031891</name>
</gene>
<dbReference type="EMBL" id="JAUIZM010000007">
    <property type="protein sequence ID" value="KAK1375698.1"/>
    <property type="molecule type" value="Genomic_DNA"/>
</dbReference>
<dbReference type="PANTHER" id="PTHR21596:SF3">
    <property type="entry name" value="FACTOR OF DNA METHYLATION 1-RELATED"/>
    <property type="match status" value="1"/>
</dbReference>
<sequence length="264" mass="31647">MDKFYKYKPKEVVLFWDGGKLIGETVVKFEINGNGYSNCLEFERFFEYDHRSKKNCVSKKGLINLHMYGWSARTDDYGSPGVVGDFLRKTGELQTISNIVEEEDRGKRDKRRKLQFELDKKNENLDDLKMKYDERNMSLVRLLHEKERLRQDFIKETKRMQKKSEEHIRGVLSAQDMLKSDLEMKKKQLDSWRRELNRCEIRTERDRIKLEDERNKNDVRSSWLQLDSLEQKKADENVLRLVEEKQNDVRNSWLQLASLELEKG</sequence>
<feature type="domain" description="XS" evidence="2">
    <location>
        <begin position="2"/>
        <end position="77"/>
    </location>
</feature>
<feature type="coiled-coil region" evidence="1">
    <location>
        <begin position="111"/>
        <end position="202"/>
    </location>
</feature>